<dbReference type="InterPro" id="IPR050549">
    <property type="entry name" value="MFS_Trehalose_Transporter"/>
</dbReference>
<feature type="transmembrane region" description="Helical" evidence="8">
    <location>
        <begin position="137"/>
        <end position="158"/>
    </location>
</feature>
<evidence type="ECO:0000256" key="4">
    <source>
        <dbReference type="ARBA" id="ARBA00022597"/>
    </source>
</evidence>
<protein>
    <recommendedName>
        <fullName evidence="9">Major facilitator superfamily (MFS) profile domain-containing protein</fullName>
    </recommendedName>
</protein>
<dbReference type="InterPro" id="IPR005828">
    <property type="entry name" value="MFS_sugar_transport-like"/>
</dbReference>
<dbReference type="FunFam" id="1.20.1250.20:FF:000218">
    <property type="entry name" value="facilitated trehalose transporter Tret1"/>
    <property type="match status" value="1"/>
</dbReference>
<evidence type="ECO:0000256" key="7">
    <source>
        <dbReference type="ARBA" id="ARBA00023136"/>
    </source>
</evidence>
<feature type="transmembrane region" description="Helical" evidence="8">
    <location>
        <begin position="360"/>
        <end position="383"/>
    </location>
</feature>
<evidence type="ECO:0000256" key="5">
    <source>
        <dbReference type="ARBA" id="ARBA00022692"/>
    </source>
</evidence>
<keyword evidence="5 8" id="KW-0812">Transmembrane</keyword>
<proteinExistence type="predicted"/>
<keyword evidence="4" id="KW-0762">Sugar transport</keyword>
<dbReference type="Proteomes" id="UP001152759">
    <property type="component" value="Chromosome 8"/>
</dbReference>
<dbReference type="AlphaFoldDB" id="A0A9P0F6V5"/>
<dbReference type="GO" id="GO:0022857">
    <property type="term" value="F:transmembrane transporter activity"/>
    <property type="evidence" value="ECO:0007669"/>
    <property type="project" value="InterPro"/>
</dbReference>
<evidence type="ECO:0000256" key="6">
    <source>
        <dbReference type="ARBA" id="ARBA00022989"/>
    </source>
</evidence>
<dbReference type="Gene3D" id="1.20.1250.20">
    <property type="entry name" value="MFS general substrate transporter like domains"/>
    <property type="match status" value="1"/>
</dbReference>
<keyword evidence="7 8" id="KW-0472">Membrane</keyword>
<evidence type="ECO:0000313" key="11">
    <source>
        <dbReference type="Proteomes" id="UP001152759"/>
    </source>
</evidence>
<evidence type="ECO:0000256" key="8">
    <source>
        <dbReference type="SAM" id="Phobius"/>
    </source>
</evidence>
<evidence type="ECO:0000256" key="3">
    <source>
        <dbReference type="ARBA" id="ARBA00022475"/>
    </source>
</evidence>
<feature type="transmembrane region" description="Helical" evidence="8">
    <location>
        <begin position="108"/>
        <end position="131"/>
    </location>
</feature>
<keyword evidence="11" id="KW-1185">Reference proteome</keyword>
<evidence type="ECO:0000259" key="9">
    <source>
        <dbReference type="PROSITE" id="PS50850"/>
    </source>
</evidence>
<reference evidence="10" key="1">
    <citation type="submission" date="2021-12" db="EMBL/GenBank/DDBJ databases">
        <authorList>
            <person name="King R."/>
        </authorList>
    </citation>
    <scope>NUCLEOTIDE SEQUENCE</scope>
</reference>
<comment type="subcellular location">
    <subcellularLocation>
        <location evidence="1">Cell membrane</location>
        <topology evidence="1">Multi-pass membrane protein</topology>
    </subcellularLocation>
</comment>
<gene>
    <name evidence="10" type="ORF">BEMITA_LOCUS12792</name>
</gene>
<dbReference type="InterPro" id="IPR005829">
    <property type="entry name" value="Sugar_transporter_CS"/>
</dbReference>
<dbReference type="InterPro" id="IPR020846">
    <property type="entry name" value="MFS_dom"/>
</dbReference>
<name>A0A9P0F6V5_BEMTA</name>
<dbReference type="GO" id="GO:0005886">
    <property type="term" value="C:plasma membrane"/>
    <property type="evidence" value="ECO:0007669"/>
    <property type="project" value="UniProtKB-SubCell"/>
</dbReference>
<feature type="transmembrane region" description="Helical" evidence="8">
    <location>
        <begin position="78"/>
        <end position="101"/>
    </location>
</feature>
<feature type="transmembrane region" description="Helical" evidence="8">
    <location>
        <begin position="27"/>
        <end position="47"/>
    </location>
</feature>
<dbReference type="PANTHER" id="PTHR48021">
    <property type="match status" value="1"/>
</dbReference>
<feature type="domain" description="Major facilitator superfamily (MFS) profile" evidence="9">
    <location>
        <begin position="1"/>
        <end position="415"/>
    </location>
</feature>
<keyword evidence="2" id="KW-0813">Transport</keyword>
<keyword evidence="6 8" id="KW-1133">Transmembrane helix</keyword>
<feature type="transmembrane region" description="Helical" evidence="8">
    <location>
        <begin position="389"/>
        <end position="411"/>
    </location>
</feature>
<dbReference type="PANTHER" id="PTHR48021:SF1">
    <property type="entry name" value="GH07001P-RELATED"/>
    <property type="match status" value="1"/>
</dbReference>
<keyword evidence="3" id="KW-1003">Cell membrane</keyword>
<feature type="transmembrane region" description="Helical" evidence="8">
    <location>
        <begin position="289"/>
        <end position="311"/>
    </location>
</feature>
<dbReference type="PROSITE" id="PS00217">
    <property type="entry name" value="SUGAR_TRANSPORT_2"/>
    <property type="match status" value="1"/>
</dbReference>
<dbReference type="Pfam" id="PF00083">
    <property type="entry name" value="Sugar_tr"/>
    <property type="match status" value="1"/>
</dbReference>
<feature type="transmembrane region" description="Helical" evidence="8">
    <location>
        <begin position="230"/>
        <end position="252"/>
    </location>
</feature>
<organism evidence="10 11">
    <name type="scientific">Bemisia tabaci</name>
    <name type="common">Sweetpotato whitefly</name>
    <name type="synonym">Aleurodes tabaci</name>
    <dbReference type="NCBI Taxonomy" id="7038"/>
    <lineage>
        <taxon>Eukaryota</taxon>
        <taxon>Metazoa</taxon>
        <taxon>Ecdysozoa</taxon>
        <taxon>Arthropoda</taxon>
        <taxon>Hexapoda</taxon>
        <taxon>Insecta</taxon>
        <taxon>Pterygota</taxon>
        <taxon>Neoptera</taxon>
        <taxon>Paraneoptera</taxon>
        <taxon>Hemiptera</taxon>
        <taxon>Sternorrhyncha</taxon>
        <taxon>Aleyrodoidea</taxon>
        <taxon>Aleyrodidae</taxon>
        <taxon>Aleyrodinae</taxon>
        <taxon>Bemisia</taxon>
    </lineage>
</organism>
<accession>A0A9P0F6V5</accession>
<dbReference type="PROSITE" id="PS50850">
    <property type="entry name" value="MFS"/>
    <property type="match status" value="1"/>
</dbReference>
<feature type="transmembrane region" description="Helical" evidence="8">
    <location>
        <begin position="54"/>
        <end position="72"/>
    </location>
</feature>
<sequence>MGWPAPTLKKLRAADTPIRLSVLEESWVVNALYLTTMVSPFMCGALMNSFGRKITLLGLTVFPTLSWILVFFSRSGAMLIAARFLAGFWVGGCSTVVPIYVAEIAEPAVRGIVGTFAVVSTMLGIISAYVIGPCVSVYTMAAVNVVTPVLFFALFSLCPESPYFFVMRDQHVAAAAALTWLRARDSVTSELAAIQGSVERDAQTRQGCFRKLFSLVSVSANRKAFVTVEFLMVLQRMSGFSCLMAYSSVILPSKVGPFTSDNCTLIMGIVWLGSALICSVLVDRVGRKPLLYFSSIGIFVSMLPTSLWYYLDRETSTDVSGANWVPLTGVLIFGLTFTMGLGAIPSIYQGEMFSSSLKGIGSALTVGVCAGSSALSVSVFAVLVKFVGLYAPFLLFAAVGPATFLFVYYFVMETKGKSLQAIQDELRGEELDR</sequence>
<feature type="transmembrane region" description="Helical" evidence="8">
    <location>
        <begin position="323"/>
        <end position="348"/>
    </location>
</feature>
<feature type="transmembrane region" description="Helical" evidence="8">
    <location>
        <begin position="264"/>
        <end position="282"/>
    </location>
</feature>
<dbReference type="EMBL" id="OU963869">
    <property type="protein sequence ID" value="CAH0394501.1"/>
    <property type="molecule type" value="Genomic_DNA"/>
</dbReference>
<evidence type="ECO:0000256" key="1">
    <source>
        <dbReference type="ARBA" id="ARBA00004651"/>
    </source>
</evidence>
<evidence type="ECO:0000256" key="2">
    <source>
        <dbReference type="ARBA" id="ARBA00022448"/>
    </source>
</evidence>
<dbReference type="InterPro" id="IPR036259">
    <property type="entry name" value="MFS_trans_sf"/>
</dbReference>
<evidence type="ECO:0000313" key="10">
    <source>
        <dbReference type="EMBL" id="CAH0394501.1"/>
    </source>
</evidence>
<dbReference type="PRINTS" id="PR00171">
    <property type="entry name" value="SUGRTRNSPORT"/>
</dbReference>
<dbReference type="SUPFAM" id="SSF103473">
    <property type="entry name" value="MFS general substrate transporter"/>
    <property type="match status" value="1"/>
</dbReference>
<dbReference type="InterPro" id="IPR003663">
    <property type="entry name" value="Sugar/inositol_transpt"/>
</dbReference>